<evidence type="ECO:0000313" key="4">
    <source>
        <dbReference type="Proteomes" id="UP000014760"/>
    </source>
</evidence>
<name>R7UXL4_CAPTE</name>
<feature type="compositionally biased region" description="Polar residues" evidence="1">
    <location>
        <begin position="244"/>
        <end position="253"/>
    </location>
</feature>
<feature type="compositionally biased region" description="Basic and acidic residues" evidence="1">
    <location>
        <begin position="191"/>
        <end position="203"/>
    </location>
</feature>
<dbReference type="AlphaFoldDB" id="R7UXL4"/>
<evidence type="ECO:0000313" key="2">
    <source>
        <dbReference type="EMBL" id="ELU08662.1"/>
    </source>
</evidence>
<reference evidence="2 4" key="2">
    <citation type="journal article" date="2013" name="Nature">
        <title>Insights into bilaterian evolution from three spiralian genomes.</title>
        <authorList>
            <person name="Simakov O."/>
            <person name="Marletaz F."/>
            <person name="Cho S.J."/>
            <person name="Edsinger-Gonzales E."/>
            <person name="Havlak P."/>
            <person name="Hellsten U."/>
            <person name="Kuo D.H."/>
            <person name="Larsson T."/>
            <person name="Lv J."/>
            <person name="Arendt D."/>
            <person name="Savage R."/>
            <person name="Osoegawa K."/>
            <person name="de Jong P."/>
            <person name="Grimwood J."/>
            <person name="Chapman J.A."/>
            <person name="Shapiro H."/>
            <person name="Aerts A."/>
            <person name="Otillar R.P."/>
            <person name="Terry A.Y."/>
            <person name="Boore J.L."/>
            <person name="Grigoriev I.V."/>
            <person name="Lindberg D.R."/>
            <person name="Seaver E.C."/>
            <person name="Weisblat D.A."/>
            <person name="Putnam N.H."/>
            <person name="Rokhsar D.S."/>
        </authorList>
    </citation>
    <scope>NUCLEOTIDE SEQUENCE</scope>
    <source>
        <strain evidence="2 4">I ESC-2004</strain>
    </source>
</reference>
<feature type="compositionally biased region" description="Basic residues" evidence="1">
    <location>
        <begin position="255"/>
        <end position="265"/>
    </location>
</feature>
<dbReference type="OrthoDB" id="6150133at2759"/>
<reference evidence="3" key="3">
    <citation type="submission" date="2015-06" db="UniProtKB">
        <authorList>
            <consortium name="EnsemblMetazoa"/>
        </authorList>
    </citation>
    <scope>IDENTIFICATION</scope>
</reference>
<feature type="region of interest" description="Disordered" evidence="1">
    <location>
        <begin position="191"/>
        <end position="273"/>
    </location>
</feature>
<feature type="region of interest" description="Disordered" evidence="1">
    <location>
        <begin position="1"/>
        <end position="20"/>
    </location>
</feature>
<sequence>MATQTRRQTSRRGRLGTTTSGISGIWESGIFNLDDDALDSEARNCTSLTETDSLPSSFYAEQPHLQKSLENDPQRRYKISVIKDLLRNFSLEDTVAHYKALPSCSFTVSPANFSYDCATSARKLRERLLSLTGSDEMRINDPDYASDLRKKLAQEYESQMDRAEHLRAEGERLRLMRLLERGVITPDEMHISDRTSLRPECRRPARSASSPRRSLSTRNAIPARGSVNSASILKSGRSELHNHPTMTSPQGSLSLRRRPAPKHVPQRVPLGTTTAVEPPSMAAWLPALLPPHSPGPGLHASSPTLGRRSPKYDDFDKWREAHPEEKHSTFLERHSSASDGANLKSRCASSRMSRMSRSFQERYEHPLVTEMKHIETVSGLYQIADELYPQKRRPRVTDF</sequence>
<reference evidence="4" key="1">
    <citation type="submission" date="2012-12" db="EMBL/GenBank/DDBJ databases">
        <authorList>
            <person name="Hellsten U."/>
            <person name="Grimwood J."/>
            <person name="Chapman J.A."/>
            <person name="Shapiro H."/>
            <person name="Aerts A."/>
            <person name="Otillar R.P."/>
            <person name="Terry A.Y."/>
            <person name="Boore J.L."/>
            <person name="Simakov O."/>
            <person name="Marletaz F."/>
            <person name="Cho S.-J."/>
            <person name="Edsinger-Gonzales E."/>
            <person name="Havlak P."/>
            <person name="Kuo D.-H."/>
            <person name="Larsson T."/>
            <person name="Lv J."/>
            <person name="Arendt D."/>
            <person name="Savage R."/>
            <person name="Osoegawa K."/>
            <person name="de Jong P."/>
            <person name="Lindberg D.R."/>
            <person name="Seaver E.C."/>
            <person name="Weisblat D.A."/>
            <person name="Putnam N.H."/>
            <person name="Grigoriev I.V."/>
            <person name="Rokhsar D.S."/>
        </authorList>
    </citation>
    <scope>NUCLEOTIDE SEQUENCE</scope>
    <source>
        <strain evidence="4">I ESC-2004</strain>
    </source>
</reference>
<gene>
    <name evidence="2" type="ORF">CAPTEDRAFT_228282</name>
</gene>
<keyword evidence="4" id="KW-1185">Reference proteome</keyword>
<accession>R7UXL4</accession>
<protein>
    <submittedName>
        <fullName evidence="2 3">Uncharacterized protein</fullName>
    </submittedName>
</protein>
<feature type="region of interest" description="Disordered" evidence="1">
    <location>
        <begin position="323"/>
        <end position="353"/>
    </location>
</feature>
<dbReference type="EMBL" id="AMQN01006652">
    <property type="status" value="NOT_ANNOTATED_CDS"/>
    <property type="molecule type" value="Genomic_DNA"/>
</dbReference>
<dbReference type="EnsemblMetazoa" id="CapteT228282">
    <property type="protein sequence ID" value="CapteP228282"/>
    <property type="gene ID" value="CapteG228282"/>
</dbReference>
<organism evidence="2">
    <name type="scientific">Capitella teleta</name>
    <name type="common">Polychaete worm</name>
    <dbReference type="NCBI Taxonomy" id="283909"/>
    <lineage>
        <taxon>Eukaryota</taxon>
        <taxon>Metazoa</taxon>
        <taxon>Spiralia</taxon>
        <taxon>Lophotrochozoa</taxon>
        <taxon>Annelida</taxon>
        <taxon>Polychaeta</taxon>
        <taxon>Sedentaria</taxon>
        <taxon>Scolecida</taxon>
        <taxon>Capitellidae</taxon>
        <taxon>Capitella</taxon>
    </lineage>
</organism>
<dbReference type="Proteomes" id="UP000014760">
    <property type="component" value="Unassembled WGS sequence"/>
</dbReference>
<dbReference type="OMA" id="NAYVIER"/>
<dbReference type="HOGENOM" id="CLU_691255_0_0_1"/>
<evidence type="ECO:0000313" key="3">
    <source>
        <dbReference type="EnsemblMetazoa" id="CapteP228282"/>
    </source>
</evidence>
<evidence type="ECO:0000256" key="1">
    <source>
        <dbReference type="SAM" id="MobiDB-lite"/>
    </source>
</evidence>
<proteinExistence type="predicted"/>
<dbReference type="EMBL" id="KB298871">
    <property type="protein sequence ID" value="ELU08662.1"/>
    <property type="molecule type" value="Genomic_DNA"/>
</dbReference>
<feature type="compositionally biased region" description="Low complexity" evidence="1">
    <location>
        <begin position="206"/>
        <end position="216"/>
    </location>
</feature>
<feature type="compositionally biased region" description="Basic and acidic residues" evidence="1">
    <location>
        <begin position="323"/>
        <end position="336"/>
    </location>
</feature>